<dbReference type="STRING" id="3088.A0A383VPE2"/>
<evidence type="ECO:0000313" key="13">
    <source>
        <dbReference type="Proteomes" id="UP000256970"/>
    </source>
</evidence>
<gene>
    <name evidence="12" type="ORF">BQ4739_LOCUS6726</name>
</gene>
<keyword evidence="5" id="KW-0964">Secreted</keyword>
<organism evidence="12 13">
    <name type="scientific">Tetradesmus obliquus</name>
    <name type="common">Green alga</name>
    <name type="synonym">Acutodesmus obliquus</name>
    <dbReference type="NCBI Taxonomy" id="3088"/>
    <lineage>
        <taxon>Eukaryota</taxon>
        <taxon>Viridiplantae</taxon>
        <taxon>Chlorophyta</taxon>
        <taxon>core chlorophytes</taxon>
        <taxon>Chlorophyceae</taxon>
        <taxon>CS clade</taxon>
        <taxon>Sphaeropleales</taxon>
        <taxon>Scenedesmaceae</taxon>
        <taxon>Tetradesmus</taxon>
    </lineage>
</organism>
<comment type="similarity">
    <text evidence="3">Belongs to the glycosyl hydrolase 5 (cellulase A) family.</text>
</comment>
<keyword evidence="6" id="KW-0732">Signal</keyword>
<reference evidence="12 13" key="1">
    <citation type="submission" date="2016-10" db="EMBL/GenBank/DDBJ databases">
        <authorList>
            <person name="Cai Z."/>
        </authorList>
    </citation>
    <scope>NUCLEOTIDE SEQUENCE [LARGE SCALE GENOMIC DNA]</scope>
</reference>
<dbReference type="Pfam" id="PF26410">
    <property type="entry name" value="GH5_mannosidase"/>
    <property type="match status" value="1"/>
</dbReference>
<dbReference type="InterPro" id="IPR001547">
    <property type="entry name" value="Glyco_hydro_5"/>
</dbReference>
<evidence type="ECO:0000256" key="9">
    <source>
        <dbReference type="SAM" id="MobiDB-lite"/>
    </source>
</evidence>
<comment type="catalytic activity">
    <reaction evidence="1">
        <text>Random hydrolysis of (1-&gt;4)-beta-D-mannosidic linkages in mannans, galactomannans and glucomannans.</text>
        <dbReference type="EC" id="3.2.1.78"/>
    </reaction>
</comment>
<evidence type="ECO:0000256" key="4">
    <source>
        <dbReference type="ARBA" id="ARBA00012706"/>
    </source>
</evidence>
<dbReference type="GO" id="GO:0000272">
    <property type="term" value="P:polysaccharide catabolic process"/>
    <property type="evidence" value="ECO:0007669"/>
    <property type="project" value="InterPro"/>
</dbReference>
<dbReference type="GO" id="GO:0016985">
    <property type="term" value="F:mannan endo-1,4-beta-mannosidase activity"/>
    <property type="evidence" value="ECO:0007669"/>
    <property type="project" value="UniProtKB-EC"/>
</dbReference>
<dbReference type="EMBL" id="FNXT01000693">
    <property type="protein sequence ID" value="SZX66296.1"/>
    <property type="molecule type" value="Genomic_DNA"/>
</dbReference>
<feature type="domain" description="Glycoside hydrolase family 5" evidence="11">
    <location>
        <begin position="141"/>
        <end position="524"/>
    </location>
</feature>
<evidence type="ECO:0000256" key="3">
    <source>
        <dbReference type="ARBA" id="ARBA00005641"/>
    </source>
</evidence>
<dbReference type="GO" id="GO:0005576">
    <property type="term" value="C:extracellular region"/>
    <property type="evidence" value="ECO:0007669"/>
    <property type="project" value="UniProtKB-SubCell"/>
</dbReference>
<dbReference type="EC" id="3.2.1.78" evidence="4"/>
<name>A0A383VPE2_TETOB</name>
<evidence type="ECO:0000256" key="7">
    <source>
        <dbReference type="ARBA" id="ARBA00022801"/>
    </source>
</evidence>
<evidence type="ECO:0000259" key="11">
    <source>
        <dbReference type="Pfam" id="PF26410"/>
    </source>
</evidence>
<keyword evidence="10" id="KW-0812">Transmembrane</keyword>
<feature type="transmembrane region" description="Helical" evidence="10">
    <location>
        <begin position="47"/>
        <end position="67"/>
    </location>
</feature>
<dbReference type="SUPFAM" id="SSF51445">
    <property type="entry name" value="(Trans)glycosidases"/>
    <property type="match status" value="1"/>
</dbReference>
<keyword evidence="10" id="KW-0472">Membrane</keyword>
<dbReference type="PANTHER" id="PTHR31451">
    <property type="match status" value="1"/>
</dbReference>
<evidence type="ECO:0000313" key="12">
    <source>
        <dbReference type="EMBL" id="SZX66296.1"/>
    </source>
</evidence>
<keyword evidence="10" id="KW-1133">Transmembrane helix</keyword>
<keyword evidence="13" id="KW-1185">Reference proteome</keyword>
<evidence type="ECO:0000256" key="1">
    <source>
        <dbReference type="ARBA" id="ARBA00001678"/>
    </source>
</evidence>
<evidence type="ECO:0000256" key="2">
    <source>
        <dbReference type="ARBA" id="ARBA00004613"/>
    </source>
</evidence>
<feature type="region of interest" description="Disordered" evidence="9">
    <location>
        <begin position="72"/>
        <end position="107"/>
    </location>
</feature>
<dbReference type="Proteomes" id="UP000256970">
    <property type="component" value="Unassembled WGS sequence"/>
</dbReference>
<dbReference type="PANTHER" id="PTHR31451:SF39">
    <property type="entry name" value="MANNAN ENDO-1,4-BETA-MANNOSIDASE 1"/>
    <property type="match status" value="1"/>
</dbReference>
<evidence type="ECO:0000256" key="10">
    <source>
        <dbReference type="SAM" id="Phobius"/>
    </source>
</evidence>
<evidence type="ECO:0000256" key="5">
    <source>
        <dbReference type="ARBA" id="ARBA00022525"/>
    </source>
</evidence>
<protein>
    <recommendedName>
        <fullName evidence="4">mannan endo-1,4-beta-mannosidase</fullName>
        <ecNumber evidence="4">3.2.1.78</ecNumber>
    </recommendedName>
</protein>
<evidence type="ECO:0000256" key="8">
    <source>
        <dbReference type="ARBA" id="ARBA00023295"/>
    </source>
</evidence>
<dbReference type="PROSITE" id="PS00659">
    <property type="entry name" value="GLYCOSYL_HYDROL_F5"/>
    <property type="match status" value="1"/>
</dbReference>
<keyword evidence="7" id="KW-0378">Hydrolase</keyword>
<keyword evidence="8" id="KW-0326">Glycosidase</keyword>
<accession>A0A383VPE2</accession>
<dbReference type="InterPro" id="IPR017853">
    <property type="entry name" value="GH"/>
</dbReference>
<dbReference type="Gene3D" id="3.20.20.80">
    <property type="entry name" value="Glycosidases"/>
    <property type="match status" value="1"/>
</dbReference>
<proteinExistence type="inferred from homology"/>
<evidence type="ECO:0000256" key="6">
    <source>
        <dbReference type="ARBA" id="ARBA00022729"/>
    </source>
</evidence>
<comment type="subcellular location">
    <subcellularLocation>
        <location evidence="2">Secreted</location>
    </subcellularLocation>
</comment>
<sequence length="660" mass="71787">MSSSDLQVVVQDIPADPVKPAAAAKTGKLAGAAAASKQLLSTPKGKALAGLGLLCVLLPAIVVPAAVASQKNKQGRTQLANSNSRGINSQTGSDVDPNSFVGADGQLTTSNTTLKVPTRTLNKTKDAVAKKTFESETWTPYVKIANGQFDENCRPFYPTGFNAFELTTMAATGRKSDVDAVFKNAASMGMTSARTWAHSISEQFPFQTAPGKYDEQGLQALDYVIDSASRHGIRLILSFIDNWKYYNGVDQYVDWCGPGRTMARFEEKNGGDTDTTVRSVAQNEYETLRHALFFKEEACKALYKDHVDAITGRKNSINGLLYKNDPTILAWNLINEPRCETWMPANSWCPGAMSSWFKEMGDYVRSKDPNHLVSSGSEGFFGQGDANQGKNPQPWAAQTGQNFVDDNRHMDFAVAHAWPDNWEIPNEQQGGFLREWLASHLEAADPNEQQGGFLREWLASHLEAAESIGMPLLFEEFGKKLDSPDDTAAIRQLRDPVFGATYDAVQKAVEENKPLLGSLYWKWAVPGLPKGPYGVDLDDSTMGVIKTHANVMHRLVNAIPPRPGCVLPASPDKKLGAWFASAAPNAAKRGCVNAPEVSLAYYNLYGPDGTPTATAEELELSEVSMAYAKALYSGKVQVYPTRLDCCRAGGLGAYPQGCNV</sequence>
<dbReference type="InterPro" id="IPR018087">
    <property type="entry name" value="Glyco_hydro_5_CS"/>
</dbReference>
<dbReference type="InterPro" id="IPR045053">
    <property type="entry name" value="MAN-like"/>
</dbReference>
<feature type="compositionally biased region" description="Polar residues" evidence="9">
    <location>
        <begin position="72"/>
        <end position="93"/>
    </location>
</feature>
<dbReference type="AlphaFoldDB" id="A0A383VPE2"/>